<accession>B4S4Z1</accession>
<comment type="similarity">
    <text evidence="2">Belongs to the auxin efflux carrier (TC 2.A.69) family.</text>
</comment>
<feature type="transmembrane region" description="Helical" evidence="8">
    <location>
        <begin position="158"/>
        <end position="176"/>
    </location>
</feature>
<feature type="transmembrane region" description="Helical" evidence="8">
    <location>
        <begin position="57"/>
        <end position="77"/>
    </location>
</feature>
<evidence type="ECO:0000256" key="5">
    <source>
        <dbReference type="ARBA" id="ARBA00022692"/>
    </source>
</evidence>
<dbReference type="Gene3D" id="1.20.1530.20">
    <property type="match status" value="1"/>
</dbReference>
<dbReference type="HOGENOM" id="CLU_056175_5_0_10"/>
<feature type="transmembrane region" description="Helical" evidence="8">
    <location>
        <begin position="89"/>
        <end position="109"/>
    </location>
</feature>
<dbReference type="GO" id="GO:0005886">
    <property type="term" value="C:plasma membrane"/>
    <property type="evidence" value="ECO:0007669"/>
    <property type="project" value="UniProtKB-SubCell"/>
</dbReference>
<reference evidence="9" key="1">
    <citation type="submission" date="2008-06" db="EMBL/GenBank/DDBJ databases">
        <title>Complete sequence of chromosome of Prosthecochloris aestuarii DSM 271.</title>
        <authorList>
            <consortium name="US DOE Joint Genome Institute"/>
            <person name="Lucas S."/>
            <person name="Copeland A."/>
            <person name="Lapidus A."/>
            <person name="Glavina del Rio T."/>
            <person name="Dalin E."/>
            <person name="Tice H."/>
            <person name="Bruce D."/>
            <person name="Goodwin L."/>
            <person name="Pitluck S."/>
            <person name="Schmutz J."/>
            <person name="Larimer F."/>
            <person name="Land M."/>
            <person name="Hauser L."/>
            <person name="Kyrpides N."/>
            <person name="Anderson I."/>
            <person name="Liu Z."/>
            <person name="Li T."/>
            <person name="Zhao F."/>
            <person name="Overmann J."/>
            <person name="Bryant D.A."/>
            <person name="Richardson P."/>
        </authorList>
    </citation>
    <scope>NUCLEOTIDE SEQUENCE [LARGE SCALE GENOMIC DNA]</scope>
    <source>
        <strain evidence="9">DSM 271</strain>
    </source>
</reference>
<sequence>MHNLILLIVCFAAGVLLKHFRRLPESAANTLNGVIIHVSLPAVTLLHIHDLRPGSEFFFMAAMPWIHFFLAAAFFLLAGRLFRLGRTTVGALILTGGLGNTSFVGLPMIEAFFGKEALVNGIIVDQMGSFMVLSTLGLTVAGIYAGHKPTAGDIVKRIVMFPPFIALLVAVLFIPFDYPQWLTLLLQRLGDTLAPLALLSVGFQLQAGHLEGNRGYLALGLGFKLILAPLLIGLLYVALFGLHGTPIRVTLFEAAMPPMITAGIIASEYNINPPLSNMMVVLGIILSFVSLPIWSIILSGL</sequence>
<dbReference type="PANTHER" id="PTHR36838">
    <property type="entry name" value="AUXIN EFFLUX CARRIER FAMILY PROTEIN"/>
    <property type="match status" value="1"/>
</dbReference>
<protein>
    <submittedName>
        <fullName evidence="9">Auxin Efflux Carrier</fullName>
    </submittedName>
</protein>
<dbReference type="Proteomes" id="UP000002725">
    <property type="component" value="Chromosome"/>
</dbReference>
<keyword evidence="4" id="KW-1003">Cell membrane</keyword>
<keyword evidence="10" id="KW-1185">Reference proteome</keyword>
<feature type="transmembrane region" description="Helical" evidence="8">
    <location>
        <begin position="129"/>
        <end position="146"/>
    </location>
</feature>
<evidence type="ECO:0000256" key="2">
    <source>
        <dbReference type="ARBA" id="ARBA00010145"/>
    </source>
</evidence>
<evidence type="ECO:0000256" key="1">
    <source>
        <dbReference type="ARBA" id="ARBA00004651"/>
    </source>
</evidence>
<dbReference type="GO" id="GO:0055085">
    <property type="term" value="P:transmembrane transport"/>
    <property type="evidence" value="ECO:0007669"/>
    <property type="project" value="InterPro"/>
</dbReference>
<evidence type="ECO:0000256" key="6">
    <source>
        <dbReference type="ARBA" id="ARBA00022989"/>
    </source>
</evidence>
<keyword evidence="3" id="KW-0813">Transport</keyword>
<evidence type="ECO:0000313" key="9">
    <source>
        <dbReference type="EMBL" id="ACF45489.1"/>
    </source>
</evidence>
<dbReference type="STRING" id="290512.Paes_0432"/>
<dbReference type="PANTHER" id="PTHR36838:SF1">
    <property type="entry name" value="SLR1864 PROTEIN"/>
    <property type="match status" value="1"/>
</dbReference>
<feature type="transmembrane region" description="Helical" evidence="8">
    <location>
        <begin position="245"/>
        <end position="266"/>
    </location>
</feature>
<evidence type="ECO:0000256" key="8">
    <source>
        <dbReference type="SAM" id="Phobius"/>
    </source>
</evidence>
<proteinExistence type="inferred from homology"/>
<dbReference type="AlphaFoldDB" id="B4S4Z1"/>
<dbReference type="InterPro" id="IPR004776">
    <property type="entry name" value="Mem_transp_PIN-like"/>
</dbReference>
<feature type="transmembrane region" description="Helical" evidence="8">
    <location>
        <begin position="278"/>
        <end position="297"/>
    </location>
</feature>
<keyword evidence="5 8" id="KW-0812">Transmembrane</keyword>
<dbReference type="InterPro" id="IPR038770">
    <property type="entry name" value="Na+/solute_symporter_sf"/>
</dbReference>
<evidence type="ECO:0000256" key="3">
    <source>
        <dbReference type="ARBA" id="ARBA00022448"/>
    </source>
</evidence>
<evidence type="ECO:0000313" key="10">
    <source>
        <dbReference type="Proteomes" id="UP000002725"/>
    </source>
</evidence>
<feature type="transmembrane region" description="Helical" evidence="8">
    <location>
        <begin position="215"/>
        <end position="239"/>
    </location>
</feature>
<comment type="subcellular location">
    <subcellularLocation>
        <location evidence="1">Cell membrane</location>
        <topology evidence="1">Multi-pass membrane protein</topology>
    </subcellularLocation>
</comment>
<dbReference type="eggNOG" id="COG0679">
    <property type="taxonomic scope" value="Bacteria"/>
</dbReference>
<gene>
    <name evidence="9" type="ordered locus">Paes_0432</name>
</gene>
<evidence type="ECO:0000256" key="7">
    <source>
        <dbReference type="ARBA" id="ARBA00023136"/>
    </source>
</evidence>
<name>B4S4Z1_PROA2</name>
<dbReference type="EMBL" id="CP001108">
    <property type="protein sequence ID" value="ACF45489.1"/>
    <property type="molecule type" value="Genomic_DNA"/>
</dbReference>
<keyword evidence="7 8" id="KW-0472">Membrane</keyword>
<dbReference type="KEGG" id="paa:Paes_0432"/>
<organism evidence="9 10">
    <name type="scientific">Prosthecochloris aestuarii (strain DSM 271 / SK 413)</name>
    <dbReference type="NCBI Taxonomy" id="290512"/>
    <lineage>
        <taxon>Bacteria</taxon>
        <taxon>Pseudomonadati</taxon>
        <taxon>Chlorobiota</taxon>
        <taxon>Chlorobiia</taxon>
        <taxon>Chlorobiales</taxon>
        <taxon>Chlorobiaceae</taxon>
        <taxon>Prosthecochloris</taxon>
    </lineage>
</organism>
<dbReference type="RefSeq" id="WP_012505026.1">
    <property type="nucleotide sequence ID" value="NC_011059.1"/>
</dbReference>
<keyword evidence="6 8" id="KW-1133">Transmembrane helix</keyword>
<evidence type="ECO:0000256" key="4">
    <source>
        <dbReference type="ARBA" id="ARBA00022475"/>
    </source>
</evidence>
<dbReference type="Pfam" id="PF03547">
    <property type="entry name" value="Mem_trans"/>
    <property type="match status" value="1"/>
</dbReference>